<dbReference type="Proteomes" id="UP000826271">
    <property type="component" value="Unassembled WGS sequence"/>
</dbReference>
<keyword evidence="4" id="KW-1185">Reference proteome</keyword>
<proteinExistence type="predicted"/>
<dbReference type="InterPro" id="IPR055414">
    <property type="entry name" value="LRR_R13L4/SHOC2-like"/>
</dbReference>
<evidence type="ECO:0000313" key="3">
    <source>
        <dbReference type="EMBL" id="KAG8378755.1"/>
    </source>
</evidence>
<dbReference type="PANTHER" id="PTHR15140:SF56">
    <property type="entry name" value="NB-ARC DOMAIN-CONTAINING PROTEIN"/>
    <property type="match status" value="1"/>
</dbReference>
<dbReference type="Pfam" id="PF23598">
    <property type="entry name" value="LRR_14"/>
    <property type="match status" value="1"/>
</dbReference>
<comment type="caution">
    <text evidence="3">The sequence shown here is derived from an EMBL/GenBank/DDBJ whole genome shotgun (WGS) entry which is preliminary data.</text>
</comment>
<name>A0AAV6XBF8_9LAMI</name>
<gene>
    <name evidence="3" type="ORF">BUALT_Bualt07G0018100</name>
</gene>
<feature type="domain" description="Disease resistance R13L4/SHOC-2-like LRR" evidence="2">
    <location>
        <begin position="20"/>
        <end position="203"/>
    </location>
</feature>
<dbReference type="PANTHER" id="PTHR15140">
    <property type="entry name" value="TUBULIN-SPECIFIC CHAPERONE E"/>
    <property type="match status" value="1"/>
</dbReference>
<dbReference type="Gene3D" id="3.80.10.10">
    <property type="entry name" value="Ribonuclease Inhibitor"/>
    <property type="match status" value="1"/>
</dbReference>
<organism evidence="3 4">
    <name type="scientific">Buddleja alternifolia</name>
    <dbReference type="NCBI Taxonomy" id="168488"/>
    <lineage>
        <taxon>Eukaryota</taxon>
        <taxon>Viridiplantae</taxon>
        <taxon>Streptophyta</taxon>
        <taxon>Embryophyta</taxon>
        <taxon>Tracheophyta</taxon>
        <taxon>Spermatophyta</taxon>
        <taxon>Magnoliopsida</taxon>
        <taxon>eudicotyledons</taxon>
        <taxon>Gunneridae</taxon>
        <taxon>Pentapetalae</taxon>
        <taxon>asterids</taxon>
        <taxon>lamiids</taxon>
        <taxon>Lamiales</taxon>
        <taxon>Scrophulariaceae</taxon>
        <taxon>Buddlejeae</taxon>
        <taxon>Buddleja</taxon>
    </lineage>
</organism>
<sequence>MPTICSGFKSSIKFFSFPAKLTRLIHLRYITLSCDDLDVLPKDMSNLWNLQTLIVDTKSRNLTINANIWKMIQLRHLKTEASIILTGNGEGKAKAGENLQILGRLSPECCTDEVFNKARHLKELRVRGQLATLFEITSLDKLDRLENLKLLNDIYPESASRNPLRGILKSNWFPPNLKKLTLSVSWEASGDECTSLVHLMLLHCEELDEIPKELVERL</sequence>
<dbReference type="EMBL" id="WHWC01000007">
    <property type="protein sequence ID" value="KAG8378755.1"/>
    <property type="molecule type" value="Genomic_DNA"/>
</dbReference>
<accession>A0AAV6XBF8</accession>
<dbReference type="InterPro" id="IPR032675">
    <property type="entry name" value="LRR_dom_sf"/>
</dbReference>
<dbReference type="SUPFAM" id="SSF52058">
    <property type="entry name" value="L domain-like"/>
    <property type="match status" value="1"/>
</dbReference>
<dbReference type="AlphaFoldDB" id="A0AAV6XBF8"/>
<evidence type="ECO:0000313" key="4">
    <source>
        <dbReference type="Proteomes" id="UP000826271"/>
    </source>
</evidence>
<protein>
    <recommendedName>
        <fullName evidence="2">Disease resistance R13L4/SHOC-2-like LRR domain-containing protein</fullName>
    </recommendedName>
</protein>
<keyword evidence="1" id="KW-0677">Repeat</keyword>
<reference evidence="3" key="1">
    <citation type="submission" date="2019-10" db="EMBL/GenBank/DDBJ databases">
        <authorList>
            <person name="Zhang R."/>
            <person name="Pan Y."/>
            <person name="Wang J."/>
            <person name="Ma R."/>
            <person name="Yu S."/>
        </authorList>
    </citation>
    <scope>NUCLEOTIDE SEQUENCE</scope>
    <source>
        <strain evidence="3">LA-IB0</strain>
        <tissue evidence="3">Leaf</tissue>
    </source>
</reference>
<evidence type="ECO:0000259" key="2">
    <source>
        <dbReference type="Pfam" id="PF23598"/>
    </source>
</evidence>
<evidence type="ECO:0000256" key="1">
    <source>
        <dbReference type="ARBA" id="ARBA00022737"/>
    </source>
</evidence>